<dbReference type="EMBL" id="KK365160">
    <property type="protein sequence ID" value="KCZ80844.1"/>
    <property type="molecule type" value="Genomic_DNA"/>
</dbReference>
<protein>
    <recommendedName>
        <fullName evidence="3">ISXO2-like transposase domain-containing protein</fullName>
    </recommendedName>
</protein>
<name>A0A059F1F9_9MICR</name>
<keyword evidence="2" id="KW-1185">Reference proteome</keyword>
<dbReference type="Proteomes" id="UP000030655">
    <property type="component" value="Unassembled WGS sequence"/>
</dbReference>
<dbReference type="AlphaFoldDB" id="A0A059F1F9"/>
<dbReference type="VEuPathDB" id="MicrosporidiaDB:H312_01727"/>
<evidence type="ECO:0008006" key="3">
    <source>
        <dbReference type="Google" id="ProtNLM"/>
    </source>
</evidence>
<organism evidence="1 2">
    <name type="scientific">Anncaliia algerae PRA339</name>
    <dbReference type="NCBI Taxonomy" id="1288291"/>
    <lineage>
        <taxon>Eukaryota</taxon>
        <taxon>Fungi</taxon>
        <taxon>Fungi incertae sedis</taxon>
        <taxon>Microsporidia</taxon>
        <taxon>Tubulinosematoidea</taxon>
        <taxon>Tubulinosematidae</taxon>
        <taxon>Anncaliia</taxon>
    </lineage>
</organism>
<dbReference type="OrthoDB" id="2198192at2759"/>
<sequence>MNLESTEETIIKMNGKQILDYAMRLGILKKEMSCSEFCKSMKLQKASRYVDGYAWRCTNKMCIKYQKRKSVRTYSKFEKMNTSLKTILKVIIKYCCGLSRKSILKSVELSKPCLSKILSILINEMIIDNQKLKKMGGCGSIVQIDETMLNFKSKSHRGRSPLNKTDALVIVEVNNIVSQIYAEGIKIKKKENKSYNALGKWAISIKMFVINITF</sequence>
<proteinExistence type="predicted"/>
<evidence type="ECO:0000313" key="1">
    <source>
        <dbReference type="EMBL" id="KCZ80844.1"/>
    </source>
</evidence>
<reference evidence="2" key="1">
    <citation type="submission" date="2013-02" db="EMBL/GenBank/DDBJ databases">
        <authorList>
            <consortium name="The Broad Institute Genome Sequencing Platform"/>
            <person name="Cuomo C."/>
            <person name="Becnel J."/>
            <person name="Sanscrainte N."/>
            <person name="Walker B."/>
            <person name="Young S.K."/>
            <person name="Zeng Q."/>
            <person name="Gargeya S."/>
            <person name="Fitzgerald M."/>
            <person name="Haas B."/>
            <person name="Abouelleil A."/>
            <person name="Alvarado L."/>
            <person name="Arachchi H.M."/>
            <person name="Berlin A.M."/>
            <person name="Chapman S.B."/>
            <person name="Dewar J."/>
            <person name="Goldberg J."/>
            <person name="Griggs A."/>
            <person name="Gujja S."/>
            <person name="Hansen M."/>
            <person name="Howarth C."/>
            <person name="Imamovic A."/>
            <person name="Larimer J."/>
            <person name="McCowan C."/>
            <person name="Murphy C."/>
            <person name="Neiman D."/>
            <person name="Pearson M."/>
            <person name="Priest M."/>
            <person name="Roberts A."/>
            <person name="Saif S."/>
            <person name="Shea T."/>
            <person name="Sisk P."/>
            <person name="Sykes S."/>
            <person name="Wortman J."/>
            <person name="Nusbaum C."/>
            <person name="Birren B."/>
        </authorList>
    </citation>
    <scope>NUCLEOTIDE SEQUENCE [LARGE SCALE GENOMIC DNA]</scope>
    <source>
        <strain evidence="2">PRA339</strain>
    </source>
</reference>
<dbReference type="HOGENOM" id="CLU_044348_9_1_1"/>
<evidence type="ECO:0000313" key="2">
    <source>
        <dbReference type="Proteomes" id="UP000030655"/>
    </source>
</evidence>
<gene>
    <name evidence="1" type="ORF">H312_01727</name>
</gene>
<accession>A0A059F1F9</accession>
<reference evidence="1 2" key="2">
    <citation type="submission" date="2014-03" db="EMBL/GenBank/DDBJ databases">
        <title>The Genome Sequence of Anncaliia algerae insect isolate PRA339.</title>
        <authorList>
            <consortium name="The Broad Institute Genome Sequencing Platform"/>
            <consortium name="The Broad Institute Genome Sequencing Center for Infectious Disease"/>
            <person name="Cuomo C."/>
            <person name="Becnel J."/>
            <person name="Sanscrainte N."/>
            <person name="Walker B."/>
            <person name="Young S.K."/>
            <person name="Zeng Q."/>
            <person name="Gargeya S."/>
            <person name="Fitzgerald M."/>
            <person name="Haas B."/>
            <person name="Abouelleil A."/>
            <person name="Alvarado L."/>
            <person name="Arachchi H.M."/>
            <person name="Berlin A.M."/>
            <person name="Chapman S.B."/>
            <person name="Dewar J."/>
            <person name="Goldberg J."/>
            <person name="Griggs A."/>
            <person name="Gujja S."/>
            <person name="Hansen M."/>
            <person name="Howarth C."/>
            <person name="Imamovic A."/>
            <person name="Larimer J."/>
            <person name="McCowan C."/>
            <person name="Murphy C."/>
            <person name="Neiman D."/>
            <person name="Pearson M."/>
            <person name="Priest M."/>
            <person name="Roberts A."/>
            <person name="Saif S."/>
            <person name="Shea T."/>
            <person name="Sisk P."/>
            <person name="Sykes S."/>
            <person name="Wortman J."/>
            <person name="Nusbaum C."/>
            <person name="Birren B."/>
        </authorList>
    </citation>
    <scope>NUCLEOTIDE SEQUENCE [LARGE SCALE GENOMIC DNA]</scope>
    <source>
        <strain evidence="1 2">PRA339</strain>
    </source>
</reference>